<feature type="compositionally biased region" description="Polar residues" evidence="1">
    <location>
        <begin position="87"/>
        <end position="96"/>
    </location>
</feature>
<gene>
    <name evidence="2" type="ORF">X777_04980</name>
</gene>
<sequence>MYMCACVCISVHACTYVRTDCIRMWTTARERESVTFLPSSDEEDEEDVAAEDTRLREVRGNRGEEKSNVGGFSVHDTRRDALRTGARPTSRTTNET</sequence>
<feature type="compositionally biased region" description="Basic and acidic residues" evidence="1">
    <location>
        <begin position="58"/>
        <end position="67"/>
    </location>
</feature>
<evidence type="ECO:0000313" key="2">
    <source>
        <dbReference type="EMBL" id="EZA54695.1"/>
    </source>
</evidence>
<evidence type="ECO:0000313" key="3">
    <source>
        <dbReference type="Proteomes" id="UP000053097"/>
    </source>
</evidence>
<feature type="region of interest" description="Disordered" evidence="1">
    <location>
        <begin position="58"/>
        <end position="96"/>
    </location>
</feature>
<dbReference type="EMBL" id="KK107238">
    <property type="protein sequence ID" value="EZA54695.1"/>
    <property type="molecule type" value="Genomic_DNA"/>
</dbReference>
<accession>A0A026WF06</accession>
<proteinExistence type="predicted"/>
<dbReference type="AlphaFoldDB" id="A0A026WF06"/>
<keyword evidence="3" id="KW-1185">Reference proteome</keyword>
<protein>
    <submittedName>
        <fullName evidence="2">Uncharacterized protein</fullName>
    </submittedName>
</protein>
<name>A0A026WF06_OOCBI</name>
<dbReference type="Proteomes" id="UP000053097">
    <property type="component" value="Unassembled WGS sequence"/>
</dbReference>
<organism evidence="2 3">
    <name type="scientific">Ooceraea biroi</name>
    <name type="common">Clonal raider ant</name>
    <name type="synonym">Cerapachys biroi</name>
    <dbReference type="NCBI Taxonomy" id="2015173"/>
    <lineage>
        <taxon>Eukaryota</taxon>
        <taxon>Metazoa</taxon>
        <taxon>Ecdysozoa</taxon>
        <taxon>Arthropoda</taxon>
        <taxon>Hexapoda</taxon>
        <taxon>Insecta</taxon>
        <taxon>Pterygota</taxon>
        <taxon>Neoptera</taxon>
        <taxon>Endopterygota</taxon>
        <taxon>Hymenoptera</taxon>
        <taxon>Apocrita</taxon>
        <taxon>Aculeata</taxon>
        <taxon>Formicoidea</taxon>
        <taxon>Formicidae</taxon>
        <taxon>Dorylinae</taxon>
        <taxon>Ooceraea</taxon>
    </lineage>
</organism>
<evidence type="ECO:0000256" key="1">
    <source>
        <dbReference type="SAM" id="MobiDB-lite"/>
    </source>
</evidence>
<reference evidence="2 3" key="1">
    <citation type="journal article" date="2014" name="Curr. Biol.">
        <title>The genome of the clonal raider ant Cerapachys biroi.</title>
        <authorList>
            <person name="Oxley P.R."/>
            <person name="Ji L."/>
            <person name="Fetter-Pruneda I."/>
            <person name="McKenzie S.K."/>
            <person name="Li C."/>
            <person name="Hu H."/>
            <person name="Zhang G."/>
            <person name="Kronauer D.J."/>
        </authorList>
    </citation>
    <scope>NUCLEOTIDE SEQUENCE [LARGE SCALE GENOMIC DNA]</scope>
</reference>